<dbReference type="EMBL" id="BDSA01000001">
    <property type="protein sequence ID" value="GBE59624.1"/>
    <property type="molecule type" value="Genomic_DNA"/>
</dbReference>
<keyword evidence="3" id="KW-1185">Reference proteome</keyword>
<organism evidence="2 3">
    <name type="scientific">Babesia ovata</name>
    <dbReference type="NCBI Taxonomy" id="189622"/>
    <lineage>
        <taxon>Eukaryota</taxon>
        <taxon>Sar</taxon>
        <taxon>Alveolata</taxon>
        <taxon>Apicomplexa</taxon>
        <taxon>Aconoidasida</taxon>
        <taxon>Piroplasmida</taxon>
        <taxon>Babesiidae</taxon>
        <taxon>Babesia</taxon>
    </lineage>
</organism>
<dbReference type="Proteomes" id="UP000236319">
    <property type="component" value="Unassembled WGS sequence"/>
</dbReference>
<dbReference type="AlphaFoldDB" id="A0A2H6K9E4"/>
<comment type="caution">
    <text evidence="2">The sequence shown here is derived from an EMBL/GenBank/DDBJ whole genome shotgun (WGS) entry which is preliminary data.</text>
</comment>
<evidence type="ECO:0000313" key="3">
    <source>
        <dbReference type="Proteomes" id="UP000236319"/>
    </source>
</evidence>
<feature type="region of interest" description="Disordered" evidence="1">
    <location>
        <begin position="268"/>
        <end position="324"/>
    </location>
</feature>
<feature type="compositionally biased region" description="Polar residues" evidence="1">
    <location>
        <begin position="200"/>
        <end position="214"/>
    </location>
</feature>
<feature type="region of interest" description="Disordered" evidence="1">
    <location>
        <begin position="199"/>
        <end position="249"/>
    </location>
</feature>
<protein>
    <submittedName>
        <fullName evidence="2">Topoisomerase I, putative</fullName>
    </submittedName>
</protein>
<reference evidence="2 3" key="1">
    <citation type="journal article" date="2017" name="BMC Genomics">
        <title>Whole-genome assembly of Babesia ovata and comparative genomics between closely related pathogens.</title>
        <authorList>
            <person name="Yamagishi J."/>
            <person name="Asada M."/>
            <person name="Hakimi H."/>
            <person name="Tanaka T.Q."/>
            <person name="Sugimoto C."/>
            <person name="Kawazu S."/>
        </authorList>
    </citation>
    <scope>NUCLEOTIDE SEQUENCE [LARGE SCALE GENOMIC DNA]</scope>
    <source>
        <strain evidence="2 3">Miyake</strain>
    </source>
</reference>
<keyword evidence="2" id="KW-0413">Isomerase</keyword>
<evidence type="ECO:0000313" key="2">
    <source>
        <dbReference type="EMBL" id="GBE59624.1"/>
    </source>
</evidence>
<dbReference type="GO" id="GO:0016853">
    <property type="term" value="F:isomerase activity"/>
    <property type="evidence" value="ECO:0007669"/>
    <property type="project" value="UniProtKB-KW"/>
</dbReference>
<sequence length="373" mass="42376">MANSSMMIRKRFIGIAVTLLTVAWGITAQINEKWEPYFLHEVALIYVNGQQVKFEAVQIPAPPWDQYKYVLSSVYVERNVYYLKDAIALYESPHPVKPYLEKIVDYFQHKLDAAKGEPCIRCEPVEICLYYVQHFNGITDEEIPSQTHGFRLHELIKSIPQFRNAPMSIKRHIMTKWMLMLRRIYALCSARLDALKKENLPNNRQEGSATNTTSNRRDSDYVSYSNETTANGDSRSGIGELPSSSPAHDMAASARIVGSLGAWTPEPALSIHGSDTSDEMYESSNANGQLHPHPDASTSSPAQHDDSSSDFSTQYDTAAEDDDPDWDEYFASFLQRLRKSPAEIPSIIETTESSDPPSGWQRFLMFLRLCRWF</sequence>
<dbReference type="GeneID" id="39873394"/>
<name>A0A2H6K9E4_9APIC</name>
<feature type="compositionally biased region" description="Polar residues" evidence="1">
    <location>
        <begin position="222"/>
        <end position="234"/>
    </location>
</feature>
<gene>
    <name evidence="2" type="ORF">BOVATA_011170</name>
</gene>
<proteinExistence type="predicted"/>
<evidence type="ECO:0000256" key="1">
    <source>
        <dbReference type="SAM" id="MobiDB-lite"/>
    </source>
</evidence>
<dbReference type="RefSeq" id="XP_028865867.1">
    <property type="nucleotide sequence ID" value="XM_029010034.1"/>
</dbReference>
<accession>A0A2H6K9E4</accession>
<dbReference type="VEuPathDB" id="PiroplasmaDB:BOVATA_011170"/>